<evidence type="ECO:0000313" key="1">
    <source>
        <dbReference type="EMBL" id="KAK6349572.1"/>
    </source>
</evidence>
<name>A0AAV9UUJ9_9PEZI</name>
<gene>
    <name evidence="1" type="ORF">TWF696_005857</name>
</gene>
<reference evidence="1 2" key="1">
    <citation type="submission" date="2019-10" db="EMBL/GenBank/DDBJ databases">
        <authorList>
            <person name="Palmer J.M."/>
        </authorList>
    </citation>
    <scope>NUCLEOTIDE SEQUENCE [LARGE SCALE GENOMIC DNA]</scope>
    <source>
        <strain evidence="1 2">TWF696</strain>
    </source>
</reference>
<dbReference type="EMBL" id="JAVHNQ010000004">
    <property type="protein sequence ID" value="KAK6349572.1"/>
    <property type="molecule type" value="Genomic_DNA"/>
</dbReference>
<comment type="caution">
    <text evidence="1">The sequence shown here is derived from an EMBL/GenBank/DDBJ whole genome shotgun (WGS) entry which is preliminary data.</text>
</comment>
<proteinExistence type="predicted"/>
<dbReference type="AlphaFoldDB" id="A0AAV9UUJ9"/>
<protein>
    <submittedName>
        <fullName evidence="1">Uncharacterized protein</fullName>
    </submittedName>
</protein>
<keyword evidence="2" id="KW-1185">Reference proteome</keyword>
<evidence type="ECO:0000313" key="2">
    <source>
        <dbReference type="Proteomes" id="UP001375240"/>
    </source>
</evidence>
<accession>A0AAV9UUJ9</accession>
<organism evidence="1 2">
    <name type="scientific">Orbilia brochopaga</name>
    <dbReference type="NCBI Taxonomy" id="3140254"/>
    <lineage>
        <taxon>Eukaryota</taxon>
        <taxon>Fungi</taxon>
        <taxon>Dikarya</taxon>
        <taxon>Ascomycota</taxon>
        <taxon>Pezizomycotina</taxon>
        <taxon>Orbiliomycetes</taxon>
        <taxon>Orbiliales</taxon>
        <taxon>Orbiliaceae</taxon>
        <taxon>Orbilia</taxon>
    </lineage>
</organism>
<dbReference type="Proteomes" id="UP001375240">
    <property type="component" value="Unassembled WGS sequence"/>
</dbReference>
<sequence length="227" mass="26481">MEYDGTRNKLDYGNGFWKHLLKSVKEFNLIIVDVEYQALASASPNDDRIKIPTLHTCDHMRPLSSSTVTDLDITIDHLVQRPYFWIAATWPMLESLRVTFVGRRPPKRNTLETTDLIDLKYLERISLPWMYGTTLPEKISLDGVHCRRTTAEPELTQDELETFLERSTRRMAKMYGLERLEYASWRCMRERSRGAFEVAFSLICDEELSTTDFSLGETVLSIEWETD</sequence>